<evidence type="ECO:0000313" key="2">
    <source>
        <dbReference type="Proteomes" id="UP000002640"/>
    </source>
</evidence>
<dbReference type="AlphaFoldDB" id="G4Z2P5"/>
<keyword evidence="2" id="KW-1185">Reference proteome</keyword>
<name>G4Z2P5_PHYSP</name>
<organism evidence="1 2">
    <name type="scientific">Phytophthora sojae (strain P6497)</name>
    <name type="common">Soybean stem and root rot agent</name>
    <name type="synonym">Phytophthora megasperma f. sp. glycines</name>
    <dbReference type="NCBI Taxonomy" id="1094619"/>
    <lineage>
        <taxon>Eukaryota</taxon>
        <taxon>Sar</taxon>
        <taxon>Stramenopiles</taxon>
        <taxon>Oomycota</taxon>
        <taxon>Peronosporomycetes</taxon>
        <taxon>Peronosporales</taxon>
        <taxon>Peronosporaceae</taxon>
        <taxon>Phytophthora</taxon>
    </lineage>
</organism>
<proteinExistence type="predicted"/>
<sequence length="145" mass="16814">MLKLSAAMLPRHIRKASTDWGGFPRGAPATTTTSNDDFDSDYKYDNNRVHIDDQANEYDKTIRDYSYGGNHDCRYNDNDAHGQHYDCSNHNDFGYDGYNSNAYDYEHKYDVGYTNSRVYELLDVQELTTDVMWHTMAVSVTTMYD</sequence>
<evidence type="ECO:0000313" key="1">
    <source>
        <dbReference type="EMBL" id="EGZ22170.1"/>
    </source>
</evidence>
<protein>
    <submittedName>
        <fullName evidence="1">Uncharacterized protein</fullName>
    </submittedName>
</protein>
<dbReference type="RefSeq" id="XP_009524887.1">
    <property type="nucleotide sequence ID" value="XM_009526592.1"/>
</dbReference>
<gene>
    <name evidence="1" type="ORF">PHYSODRAFT_330019</name>
</gene>
<dbReference type="InParanoid" id="G4Z2P5"/>
<dbReference type="Proteomes" id="UP000002640">
    <property type="component" value="Unassembled WGS sequence"/>
</dbReference>
<accession>G4Z2P5</accession>
<reference evidence="1 2" key="1">
    <citation type="journal article" date="2006" name="Science">
        <title>Phytophthora genome sequences uncover evolutionary origins and mechanisms of pathogenesis.</title>
        <authorList>
            <person name="Tyler B.M."/>
            <person name="Tripathy S."/>
            <person name="Zhang X."/>
            <person name="Dehal P."/>
            <person name="Jiang R.H."/>
            <person name="Aerts A."/>
            <person name="Arredondo F.D."/>
            <person name="Baxter L."/>
            <person name="Bensasson D."/>
            <person name="Beynon J.L."/>
            <person name="Chapman J."/>
            <person name="Damasceno C.M."/>
            <person name="Dorrance A.E."/>
            <person name="Dou D."/>
            <person name="Dickerman A.W."/>
            <person name="Dubchak I.L."/>
            <person name="Garbelotto M."/>
            <person name="Gijzen M."/>
            <person name="Gordon S.G."/>
            <person name="Govers F."/>
            <person name="Grunwald N.J."/>
            <person name="Huang W."/>
            <person name="Ivors K.L."/>
            <person name="Jones R.W."/>
            <person name="Kamoun S."/>
            <person name="Krampis K."/>
            <person name="Lamour K.H."/>
            <person name="Lee M.K."/>
            <person name="McDonald W.H."/>
            <person name="Medina M."/>
            <person name="Meijer H.J."/>
            <person name="Nordberg E.K."/>
            <person name="Maclean D.J."/>
            <person name="Ospina-Giraldo M.D."/>
            <person name="Morris P.F."/>
            <person name="Phuntumart V."/>
            <person name="Putnam N.H."/>
            <person name="Rash S."/>
            <person name="Rose J.K."/>
            <person name="Sakihama Y."/>
            <person name="Salamov A.A."/>
            <person name="Savidor A."/>
            <person name="Scheuring C.F."/>
            <person name="Smith B.M."/>
            <person name="Sobral B.W."/>
            <person name="Terry A."/>
            <person name="Torto-Alalibo T.A."/>
            <person name="Win J."/>
            <person name="Xu Z."/>
            <person name="Zhang H."/>
            <person name="Grigoriev I.V."/>
            <person name="Rokhsar D.S."/>
            <person name="Boore J.L."/>
        </authorList>
    </citation>
    <scope>NUCLEOTIDE SEQUENCE [LARGE SCALE GENOMIC DNA]</scope>
    <source>
        <strain evidence="1 2">P6497</strain>
    </source>
</reference>
<dbReference type="EMBL" id="JH159153">
    <property type="protein sequence ID" value="EGZ22170.1"/>
    <property type="molecule type" value="Genomic_DNA"/>
</dbReference>
<dbReference type="GeneID" id="20646043"/>
<dbReference type="KEGG" id="psoj:PHYSODRAFT_330019"/>